<reference evidence="1 2" key="1">
    <citation type="submission" date="2019-11" db="EMBL/GenBank/DDBJ databases">
        <title>FDA dAtabase for Regulatory Grade micrObial Sequences (FDA-ARGOS): Supporting development and validation of Infectious Disease Dx tests.</title>
        <authorList>
            <person name="Patel R."/>
            <person name="Rucinski S."/>
            <person name="Tallon L."/>
            <person name="Sadzewicz L."/>
            <person name="Vavikolanu K."/>
            <person name="Mehta A."/>
            <person name="Aluvathingal J."/>
            <person name="Nadendla S."/>
            <person name="Nandy P."/>
            <person name="Geyer C."/>
            <person name="Yan Y."/>
            <person name="Sichtig H."/>
        </authorList>
    </citation>
    <scope>NUCLEOTIDE SEQUENCE [LARGE SCALE GENOMIC DNA]</scope>
    <source>
        <strain evidence="1 2">FDAARGOS_729</strain>
    </source>
</reference>
<dbReference type="Pfam" id="PF06178">
    <property type="entry name" value="KdgM"/>
    <property type="match status" value="1"/>
</dbReference>
<sequence>MLFIEIGNVSVRSDSSERQSQFCIGLGHIF</sequence>
<dbReference type="InterPro" id="IPR009331">
    <property type="entry name" value="Oligogalacturonate-sp_porin"/>
</dbReference>
<organism evidence="1 2">
    <name type="scientific">Yersinia intermedia</name>
    <dbReference type="NCBI Taxonomy" id="631"/>
    <lineage>
        <taxon>Bacteria</taxon>
        <taxon>Pseudomonadati</taxon>
        <taxon>Pseudomonadota</taxon>
        <taxon>Gammaproteobacteria</taxon>
        <taxon>Enterobacterales</taxon>
        <taxon>Yersiniaceae</taxon>
        <taxon>Yersinia</taxon>
    </lineage>
</organism>
<accession>A0ABX6FEZ5</accession>
<name>A0ABX6FEZ5_YERIN</name>
<keyword evidence="2" id="KW-1185">Reference proteome</keyword>
<dbReference type="EMBL" id="CP046294">
    <property type="protein sequence ID" value="QGR73143.1"/>
    <property type="molecule type" value="Genomic_DNA"/>
</dbReference>
<evidence type="ECO:0000313" key="2">
    <source>
        <dbReference type="Proteomes" id="UP000424966"/>
    </source>
</evidence>
<protein>
    <submittedName>
        <fullName evidence="1">Uncharacterized protein</fullName>
    </submittedName>
</protein>
<proteinExistence type="predicted"/>
<dbReference type="Proteomes" id="UP000424966">
    <property type="component" value="Chromosome"/>
</dbReference>
<evidence type="ECO:0000313" key="1">
    <source>
        <dbReference type="EMBL" id="QGR73143.1"/>
    </source>
</evidence>
<gene>
    <name evidence="1" type="ORF">FOC37_17300</name>
</gene>